<sequence length="119" mass="13525">MALFSAFFILKSFCFHNDTISLESPLADELFLNGKIVPAEIKNIISPLAHAQEQPACPPPRINHRTKFMVSNLICTRAKDGKILHPQFPTLFAHVLKMAKFYIPSKSNVYPKDKNSQWL</sequence>
<evidence type="ECO:0000313" key="2">
    <source>
        <dbReference type="Proteomes" id="UP000657918"/>
    </source>
</evidence>
<protein>
    <submittedName>
        <fullName evidence="1">Uncharacterized protein</fullName>
    </submittedName>
</protein>
<dbReference type="EMBL" id="JADGMS010000015">
    <property type="protein sequence ID" value="KAF9667352.1"/>
    <property type="molecule type" value="Genomic_DNA"/>
</dbReference>
<name>A0A835J9Z9_9ROSI</name>
<keyword evidence="2" id="KW-1185">Reference proteome</keyword>
<evidence type="ECO:0000313" key="1">
    <source>
        <dbReference type="EMBL" id="KAF9667352.1"/>
    </source>
</evidence>
<organism evidence="1 2">
    <name type="scientific">Salix dunnii</name>
    <dbReference type="NCBI Taxonomy" id="1413687"/>
    <lineage>
        <taxon>Eukaryota</taxon>
        <taxon>Viridiplantae</taxon>
        <taxon>Streptophyta</taxon>
        <taxon>Embryophyta</taxon>
        <taxon>Tracheophyta</taxon>
        <taxon>Spermatophyta</taxon>
        <taxon>Magnoliopsida</taxon>
        <taxon>eudicotyledons</taxon>
        <taxon>Gunneridae</taxon>
        <taxon>Pentapetalae</taxon>
        <taxon>rosids</taxon>
        <taxon>fabids</taxon>
        <taxon>Malpighiales</taxon>
        <taxon>Salicaceae</taxon>
        <taxon>Saliceae</taxon>
        <taxon>Salix</taxon>
    </lineage>
</organism>
<proteinExistence type="predicted"/>
<dbReference type="AlphaFoldDB" id="A0A835J9Z9"/>
<dbReference type="Proteomes" id="UP000657918">
    <property type="component" value="Unassembled WGS sequence"/>
</dbReference>
<gene>
    <name evidence="1" type="ORF">SADUNF_Sadunf15G0014200</name>
</gene>
<comment type="caution">
    <text evidence="1">The sequence shown here is derived from an EMBL/GenBank/DDBJ whole genome shotgun (WGS) entry which is preliminary data.</text>
</comment>
<accession>A0A835J9Z9</accession>
<reference evidence="1 2" key="1">
    <citation type="submission" date="2020-10" db="EMBL/GenBank/DDBJ databases">
        <title>Plant Genome Project.</title>
        <authorList>
            <person name="Zhang R.-G."/>
        </authorList>
    </citation>
    <scope>NUCLEOTIDE SEQUENCE [LARGE SCALE GENOMIC DNA]</scope>
    <source>
        <strain evidence="1">FAFU-HL-1</strain>
        <tissue evidence="1">Leaf</tissue>
    </source>
</reference>
<dbReference type="OrthoDB" id="852096at2759"/>